<organism evidence="2 3">
    <name type="scientific">Lithospermum erythrorhizon</name>
    <name type="common">Purple gromwell</name>
    <name type="synonym">Lithospermum officinale var. erythrorhizon</name>
    <dbReference type="NCBI Taxonomy" id="34254"/>
    <lineage>
        <taxon>Eukaryota</taxon>
        <taxon>Viridiplantae</taxon>
        <taxon>Streptophyta</taxon>
        <taxon>Embryophyta</taxon>
        <taxon>Tracheophyta</taxon>
        <taxon>Spermatophyta</taxon>
        <taxon>Magnoliopsida</taxon>
        <taxon>eudicotyledons</taxon>
        <taxon>Gunneridae</taxon>
        <taxon>Pentapetalae</taxon>
        <taxon>asterids</taxon>
        <taxon>lamiids</taxon>
        <taxon>Boraginales</taxon>
        <taxon>Boraginaceae</taxon>
        <taxon>Boraginoideae</taxon>
        <taxon>Lithospermeae</taxon>
        <taxon>Lithospermum</taxon>
    </lineage>
</organism>
<protein>
    <submittedName>
        <fullName evidence="2">Uncharacterized protein</fullName>
    </submittedName>
</protein>
<gene>
    <name evidence="2" type="ORF">LIER_22687</name>
</gene>
<evidence type="ECO:0000313" key="3">
    <source>
        <dbReference type="Proteomes" id="UP001454036"/>
    </source>
</evidence>
<proteinExistence type="predicted"/>
<feature type="region of interest" description="Disordered" evidence="1">
    <location>
        <begin position="1"/>
        <end position="40"/>
    </location>
</feature>
<dbReference type="EMBL" id="BAABME010006248">
    <property type="protein sequence ID" value="GAA0167842.1"/>
    <property type="molecule type" value="Genomic_DNA"/>
</dbReference>
<dbReference type="AlphaFoldDB" id="A0AAV3QUQ7"/>
<comment type="caution">
    <text evidence="2">The sequence shown here is derived from an EMBL/GenBank/DDBJ whole genome shotgun (WGS) entry which is preliminary data.</text>
</comment>
<dbReference type="Proteomes" id="UP001454036">
    <property type="component" value="Unassembled WGS sequence"/>
</dbReference>
<keyword evidence="3" id="KW-1185">Reference proteome</keyword>
<name>A0AAV3QUQ7_LITER</name>
<sequence>MNKNSQHPTEAKASSVPVEESPFAESQDRDEAYEDPESADPGQWVGFSGHRLCLSAPSNSSDIGARSGAYSFVDLNHHFEMEDMLLLCPLPLLRVEQLRPCYSLIVTSGYPNQANCKYYTSVGGSMTTGLDGLLDIRQKNDMLNALRFLESFAVWPLKLLRIYFPMSFDKRREEEEEPRTALCLSASKKEVGRTISWSTHKAWEMPFPCRLPIRYSH</sequence>
<accession>A0AAV3QUQ7</accession>
<evidence type="ECO:0000313" key="2">
    <source>
        <dbReference type="EMBL" id="GAA0167842.1"/>
    </source>
</evidence>
<evidence type="ECO:0000256" key="1">
    <source>
        <dbReference type="SAM" id="MobiDB-lite"/>
    </source>
</evidence>
<reference evidence="2 3" key="1">
    <citation type="submission" date="2024-01" db="EMBL/GenBank/DDBJ databases">
        <title>The complete chloroplast genome sequence of Lithospermum erythrorhizon: insights into the phylogenetic relationship among Boraginaceae species and the maternal lineages of purple gromwells.</title>
        <authorList>
            <person name="Okada T."/>
            <person name="Watanabe K."/>
        </authorList>
    </citation>
    <scope>NUCLEOTIDE SEQUENCE [LARGE SCALE GENOMIC DNA]</scope>
</reference>